<keyword evidence="2" id="KW-1185">Reference proteome</keyword>
<dbReference type="EMBL" id="UZAI01004763">
    <property type="protein sequence ID" value="VDO87715.1"/>
    <property type="molecule type" value="Genomic_DNA"/>
</dbReference>
<dbReference type="Proteomes" id="UP000277204">
    <property type="component" value="Unassembled WGS sequence"/>
</dbReference>
<protein>
    <submittedName>
        <fullName evidence="1">Uncharacterized protein</fullName>
    </submittedName>
</protein>
<sequence>MIPQTEIRGNYARVPPIYNTSTCDTLQTQTTGSNLVLQSNASSKRGRRSNVPPEIREQTRRVSLRSIVFAIIKDIYFRFCSIDLSESISLFCILTY</sequence>
<accession>A0A183M157</accession>
<organism evidence="1 2">
    <name type="scientific">Schistosoma margrebowiei</name>
    <dbReference type="NCBI Taxonomy" id="48269"/>
    <lineage>
        <taxon>Eukaryota</taxon>
        <taxon>Metazoa</taxon>
        <taxon>Spiralia</taxon>
        <taxon>Lophotrochozoa</taxon>
        <taxon>Platyhelminthes</taxon>
        <taxon>Trematoda</taxon>
        <taxon>Digenea</taxon>
        <taxon>Strigeidida</taxon>
        <taxon>Schistosomatoidea</taxon>
        <taxon>Schistosomatidae</taxon>
        <taxon>Schistosoma</taxon>
    </lineage>
</organism>
<proteinExistence type="predicted"/>
<gene>
    <name evidence="1" type="ORF">SMRZ_LOCUS9782</name>
</gene>
<evidence type="ECO:0000313" key="1">
    <source>
        <dbReference type="EMBL" id="VDO87715.1"/>
    </source>
</evidence>
<name>A0A183M157_9TREM</name>
<evidence type="ECO:0000313" key="2">
    <source>
        <dbReference type="Proteomes" id="UP000277204"/>
    </source>
</evidence>
<dbReference type="AlphaFoldDB" id="A0A183M157"/>
<reference evidence="1 2" key="1">
    <citation type="submission" date="2018-11" db="EMBL/GenBank/DDBJ databases">
        <authorList>
            <consortium name="Pathogen Informatics"/>
        </authorList>
    </citation>
    <scope>NUCLEOTIDE SEQUENCE [LARGE SCALE GENOMIC DNA]</scope>
    <source>
        <strain evidence="1 2">Zambia</strain>
    </source>
</reference>